<evidence type="ECO:0000313" key="4">
    <source>
        <dbReference type="Proteomes" id="UP000253090"/>
    </source>
</evidence>
<reference evidence="3 4" key="1">
    <citation type="submission" date="2018-07" db="EMBL/GenBank/DDBJ databases">
        <title>Genomic Encyclopedia of Type Strains, Phase III (KMG-III): the genomes of soil and plant-associated and newly described type strains.</title>
        <authorList>
            <person name="Whitman W."/>
        </authorList>
    </citation>
    <scope>NUCLEOTIDE SEQUENCE [LARGE SCALE GENOMIC DNA]</scope>
    <source>
        <strain evidence="3 4">CECT 8333</strain>
    </source>
</reference>
<feature type="transmembrane region" description="Helical" evidence="1">
    <location>
        <begin position="53"/>
        <end position="74"/>
    </location>
</feature>
<dbReference type="Pfam" id="PF02517">
    <property type="entry name" value="Rce1-like"/>
    <property type="match status" value="1"/>
</dbReference>
<dbReference type="GO" id="GO:0004175">
    <property type="term" value="F:endopeptidase activity"/>
    <property type="evidence" value="ECO:0007669"/>
    <property type="project" value="UniProtKB-ARBA"/>
</dbReference>
<feature type="domain" description="CAAX prenyl protease 2/Lysostaphin resistance protein A-like" evidence="2">
    <location>
        <begin position="165"/>
        <end position="255"/>
    </location>
</feature>
<evidence type="ECO:0000259" key="2">
    <source>
        <dbReference type="Pfam" id="PF02517"/>
    </source>
</evidence>
<feature type="transmembrane region" description="Helical" evidence="1">
    <location>
        <begin position="136"/>
        <end position="155"/>
    </location>
</feature>
<name>A0A369BIS1_9BACL</name>
<keyword evidence="1" id="KW-1133">Transmembrane helix</keyword>
<proteinExistence type="predicted"/>
<protein>
    <recommendedName>
        <fullName evidence="2">CAAX prenyl protease 2/Lysostaphin resistance protein A-like domain-containing protein</fullName>
    </recommendedName>
</protein>
<dbReference type="GO" id="GO:0080120">
    <property type="term" value="P:CAAX-box protein maturation"/>
    <property type="evidence" value="ECO:0007669"/>
    <property type="project" value="UniProtKB-ARBA"/>
</dbReference>
<dbReference type="EMBL" id="QPJW01000002">
    <property type="protein sequence ID" value="RCX21492.1"/>
    <property type="molecule type" value="Genomic_DNA"/>
</dbReference>
<feature type="transmembrane region" description="Helical" evidence="1">
    <location>
        <begin position="14"/>
        <end position="41"/>
    </location>
</feature>
<feature type="transmembrane region" description="Helical" evidence="1">
    <location>
        <begin position="243"/>
        <end position="263"/>
    </location>
</feature>
<accession>A0A369BIS1</accession>
<keyword evidence="1" id="KW-0472">Membrane</keyword>
<dbReference type="RefSeq" id="WP_114496044.1">
    <property type="nucleotide sequence ID" value="NZ_QPJW01000002.1"/>
</dbReference>
<evidence type="ECO:0000313" key="3">
    <source>
        <dbReference type="EMBL" id="RCX21492.1"/>
    </source>
</evidence>
<evidence type="ECO:0000256" key="1">
    <source>
        <dbReference type="SAM" id="Phobius"/>
    </source>
</evidence>
<feature type="transmembrane region" description="Helical" evidence="1">
    <location>
        <begin position="86"/>
        <end position="105"/>
    </location>
</feature>
<feature type="transmembrane region" description="Helical" evidence="1">
    <location>
        <begin position="162"/>
        <end position="179"/>
    </location>
</feature>
<dbReference type="Proteomes" id="UP000253090">
    <property type="component" value="Unassembled WGS sequence"/>
</dbReference>
<gene>
    <name evidence="3" type="ORF">DFP94_102245</name>
</gene>
<keyword evidence="1" id="KW-0812">Transmembrane</keyword>
<dbReference type="AlphaFoldDB" id="A0A369BIS1"/>
<keyword evidence="4" id="KW-1185">Reference proteome</keyword>
<organism evidence="3 4">
    <name type="scientific">Fontibacillus phaseoli</name>
    <dbReference type="NCBI Taxonomy" id="1416533"/>
    <lineage>
        <taxon>Bacteria</taxon>
        <taxon>Bacillati</taxon>
        <taxon>Bacillota</taxon>
        <taxon>Bacilli</taxon>
        <taxon>Bacillales</taxon>
        <taxon>Paenibacillaceae</taxon>
        <taxon>Fontibacillus</taxon>
    </lineage>
</organism>
<comment type="caution">
    <text evidence="3">The sequence shown here is derived from an EMBL/GenBank/DDBJ whole genome shotgun (WGS) entry which is preliminary data.</text>
</comment>
<dbReference type="InterPro" id="IPR003675">
    <property type="entry name" value="Rce1/LyrA-like_dom"/>
</dbReference>
<dbReference type="OrthoDB" id="8754470at2"/>
<feature type="transmembrane region" description="Helical" evidence="1">
    <location>
        <begin position="218"/>
        <end position="236"/>
    </location>
</feature>
<sequence>MSLLHKFILKYSSVLAFIATVILIQVLPWFLGLLLGILLLILYLNKTLDTKDIYLTSILYIIGYGFSVFLRSFVYDWNLSTEWSIILSRFSLLGFILPFFIMNIIKKPKTSFLSMGSFRNTIYFPFIWSGVLKDPIWRLLVIFSIIIISSFGFIIDFKQSDIVLLLLYAVTFSIVNSILEEILWRGYILSRIVSDLSEKFGLVITSIGFGFYHYSLGIPWFICAIFSVFGVFMGGVAIRSQGLLPVTIMHFLLNILFVFIGIIF</sequence>